<keyword evidence="1" id="KW-0472">Membrane</keyword>
<keyword evidence="1" id="KW-1133">Transmembrane helix</keyword>
<proteinExistence type="predicted"/>
<protein>
    <recommendedName>
        <fullName evidence="3">Tectonic-1-3 N-terminal domain-containing protein</fullName>
    </recommendedName>
</protein>
<dbReference type="AlphaFoldDB" id="A0A8E0S6V8"/>
<organism evidence="4 5">
    <name type="scientific">Fasciolopsis buskii</name>
    <dbReference type="NCBI Taxonomy" id="27845"/>
    <lineage>
        <taxon>Eukaryota</taxon>
        <taxon>Metazoa</taxon>
        <taxon>Spiralia</taxon>
        <taxon>Lophotrochozoa</taxon>
        <taxon>Platyhelminthes</taxon>
        <taxon>Trematoda</taxon>
        <taxon>Digenea</taxon>
        <taxon>Plagiorchiida</taxon>
        <taxon>Echinostomata</taxon>
        <taxon>Echinostomatoidea</taxon>
        <taxon>Fasciolidae</taxon>
        <taxon>Fasciolopsis</taxon>
    </lineage>
</organism>
<dbReference type="PANTHER" id="PTHR14611:SF6">
    <property type="entry name" value="TECTONIC-2"/>
    <property type="match status" value="1"/>
</dbReference>
<evidence type="ECO:0000256" key="2">
    <source>
        <dbReference type="SAM" id="SignalP"/>
    </source>
</evidence>
<keyword evidence="2" id="KW-0732">Signal</keyword>
<name>A0A8E0S6V8_9TREM</name>
<dbReference type="PANTHER" id="PTHR14611">
    <property type="entry name" value="TECTONIC FAMILY MEMBER"/>
    <property type="match status" value="1"/>
</dbReference>
<comment type="caution">
    <text evidence="4">The sequence shown here is derived from an EMBL/GenBank/DDBJ whole genome shotgun (WGS) entry which is preliminary data.</text>
</comment>
<dbReference type="EMBL" id="LUCM01002222">
    <property type="protein sequence ID" value="KAA0197680.1"/>
    <property type="molecule type" value="Genomic_DNA"/>
</dbReference>
<dbReference type="OrthoDB" id="9282501at2759"/>
<feature type="signal peptide" evidence="2">
    <location>
        <begin position="1"/>
        <end position="20"/>
    </location>
</feature>
<dbReference type="InterPro" id="IPR040354">
    <property type="entry name" value="TCTN1-3"/>
</dbReference>
<sequence>MSALFVLLTLVLLWEPLVSSAEVILISDNSRTFRNNTNLVNIYVPVRLVNSSSGTVTVTCTLNSAGSSAASIGKFNKITLSASNPNGTIIFSCSKYGREVTFFCYLNDLYGTSGNAGEQALDTVKVECQASETMNMNLTGFTATIGAGYSQTLLLLFTNGLFSDLNLICGLAVLQTAQDADNAMNTSVCTQSDELGGSWKIEPSSITFQASTTPSRVIPLKIYRTSYPSVAEAGKVEILVVRCCNPVINQSLDPVFGGVQVAARINVLLKTPFFFETGDEYPTKTESSLPNPAFTNIAPCPCDLTALTCDPGCCCDPMCQSNPSVPCLPGPFGGGPTPVDPFNCSAHVDLFSYTKLILQPYSRSNGTQQLPVRLAEMHTLFCITAENNAALGYYYPSLGVIRNLSAWNTHLNSRGLQSPLVSPKDDGNRGTYAYNGNYRYDDPLRLITDEVTLVGVKSVTTNDSPKRPVLMVPNPQNCLSSEGVAIRFLHDFPTYSCPILVTRDSCSAAVELSKFLAPGLGPITQKSRLLGKTYLISDDVASRLSPPVYELLASLRDGGNRSQTKVHYYCLSAAEVDYFTESTKTRNTEPEEVGFFDQTCQFDSITNVTTCESSSVASTGTGTTVTEDCPWDDGFTLVPDAILLNDTCDNIVLRVDYRFYWSEGLIPRAEADIYLASVNTTLERTYYQLFSVNFIHRSLQLSSASSNISKSSGVYGYDVGAQLISGTVNTSPTSGTFSVTLDSPSLRVPGIATIQPEFGGLCWKSSHRSVRFAENSMGTCGVNLNLTHFDDCTRLRSLVKSQVDRFISSDVIGVYGNPSTFSSGDWVPIQREQVQLYIPRKTSPQVQNLSLWSNEEFNDGVCVQVPSGVTLNIFYAEQGKVDGDPILQIIGAYARYDYEDWHLTCDSGANPFICPPSSPSGNWPKVSVSQKFFIRTKVTFTLVPQDWATQISVSANFSQRRSERIASTKACPYDACWRETFYAWTVFPRLFGADFSRQNAYQIAISLGLGGLVFGMLLITRPFM</sequence>
<feature type="chain" id="PRO_5034757179" description="Tectonic-1-3 N-terminal domain-containing protein" evidence="2">
    <location>
        <begin position="21"/>
        <end position="1024"/>
    </location>
</feature>
<evidence type="ECO:0000259" key="3">
    <source>
        <dbReference type="Pfam" id="PF25752"/>
    </source>
</evidence>
<feature type="domain" description="Tectonic-1-3 N-terminal" evidence="3">
    <location>
        <begin position="288"/>
        <end position="321"/>
    </location>
</feature>
<accession>A0A8E0S6V8</accession>
<keyword evidence="5" id="KW-1185">Reference proteome</keyword>
<gene>
    <name evidence="4" type="ORF">FBUS_07986</name>
</gene>
<dbReference type="InterPro" id="IPR057724">
    <property type="entry name" value="TCTN1-3_N"/>
</dbReference>
<evidence type="ECO:0000256" key="1">
    <source>
        <dbReference type="SAM" id="Phobius"/>
    </source>
</evidence>
<evidence type="ECO:0000313" key="5">
    <source>
        <dbReference type="Proteomes" id="UP000728185"/>
    </source>
</evidence>
<feature type="transmembrane region" description="Helical" evidence="1">
    <location>
        <begin position="1000"/>
        <end position="1019"/>
    </location>
</feature>
<dbReference type="GO" id="GO:0060271">
    <property type="term" value="P:cilium assembly"/>
    <property type="evidence" value="ECO:0007669"/>
    <property type="project" value="TreeGrafter"/>
</dbReference>
<reference evidence="4" key="1">
    <citation type="submission" date="2019-05" db="EMBL/GenBank/DDBJ databases">
        <title>Annotation for the trematode Fasciolopsis buski.</title>
        <authorList>
            <person name="Choi Y.-J."/>
        </authorList>
    </citation>
    <scope>NUCLEOTIDE SEQUENCE</scope>
    <source>
        <strain evidence="4">HT</strain>
        <tissue evidence="4">Whole worm</tissue>
    </source>
</reference>
<dbReference type="Pfam" id="PF25752">
    <property type="entry name" value="DUF1619_N"/>
    <property type="match status" value="1"/>
</dbReference>
<dbReference type="Proteomes" id="UP000728185">
    <property type="component" value="Unassembled WGS sequence"/>
</dbReference>
<keyword evidence="1" id="KW-0812">Transmembrane</keyword>
<evidence type="ECO:0000313" key="4">
    <source>
        <dbReference type="EMBL" id="KAA0197680.1"/>
    </source>
</evidence>